<sequence length="120" mass="12266">MNAAIGSGCVAADPTNAANRGWDAVRGLGATAEAEFAPVTTRHNGSHDTGAEGPVDSVIRSAPDPSAPESAKAISGAPIIPPTPSATANPPTRPTCHKALTEISIVSYGRQLPTRWGQYH</sequence>
<evidence type="ECO:0000256" key="1">
    <source>
        <dbReference type="SAM" id="MobiDB-lite"/>
    </source>
</evidence>
<dbReference type="KEGG" id="msei:MSEDJ_23860"/>
<dbReference type="AlphaFoldDB" id="A0A7I7QQE3"/>
<organism evidence="2 3">
    <name type="scientific">Mycolicibacterium sediminis</name>
    <dbReference type="NCBI Taxonomy" id="1286180"/>
    <lineage>
        <taxon>Bacteria</taxon>
        <taxon>Bacillati</taxon>
        <taxon>Actinomycetota</taxon>
        <taxon>Actinomycetes</taxon>
        <taxon>Mycobacteriales</taxon>
        <taxon>Mycobacteriaceae</taxon>
        <taxon>Mycolicibacterium</taxon>
    </lineage>
</organism>
<name>A0A7I7QQE3_9MYCO</name>
<gene>
    <name evidence="2" type="ORF">MSEDJ_23860</name>
</gene>
<proteinExistence type="predicted"/>
<dbReference type="EMBL" id="AP022588">
    <property type="protein sequence ID" value="BBY28290.1"/>
    <property type="molecule type" value="Genomic_DNA"/>
</dbReference>
<reference evidence="2 3" key="1">
    <citation type="journal article" date="2019" name="Emerg. Microbes Infect.">
        <title>Comprehensive subspecies identification of 175 nontuberculous mycobacteria species based on 7547 genomic profiles.</title>
        <authorList>
            <person name="Matsumoto Y."/>
            <person name="Kinjo T."/>
            <person name="Motooka D."/>
            <person name="Nabeya D."/>
            <person name="Jung N."/>
            <person name="Uechi K."/>
            <person name="Horii T."/>
            <person name="Iida T."/>
            <person name="Fujita J."/>
            <person name="Nakamura S."/>
        </authorList>
    </citation>
    <scope>NUCLEOTIDE SEQUENCE [LARGE SCALE GENOMIC DNA]</scope>
    <source>
        <strain evidence="2 3">JCM 17899</strain>
    </source>
</reference>
<dbReference type="Proteomes" id="UP000467193">
    <property type="component" value="Chromosome"/>
</dbReference>
<keyword evidence="3" id="KW-1185">Reference proteome</keyword>
<protein>
    <submittedName>
        <fullName evidence="2">Uncharacterized protein</fullName>
    </submittedName>
</protein>
<evidence type="ECO:0000313" key="3">
    <source>
        <dbReference type="Proteomes" id="UP000467193"/>
    </source>
</evidence>
<evidence type="ECO:0000313" key="2">
    <source>
        <dbReference type="EMBL" id="BBY28290.1"/>
    </source>
</evidence>
<accession>A0A7I7QQE3</accession>
<feature type="region of interest" description="Disordered" evidence="1">
    <location>
        <begin position="38"/>
        <end position="95"/>
    </location>
</feature>